<dbReference type="InterPro" id="IPR004843">
    <property type="entry name" value="Calcineurin-like_PHP"/>
</dbReference>
<dbReference type="PANTHER" id="PTHR32440:SF11">
    <property type="entry name" value="METALLOPHOSPHOESTERASE DOMAIN-CONTAINING PROTEIN"/>
    <property type="match status" value="1"/>
</dbReference>
<dbReference type="EMBL" id="JBHTOD010000003">
    <property type="protein sequence ID" value="MFD1455114.1"/>
    <property type="molecule type" value="Genomic_DNA"/>
</dbReference>
<dbReference type="Pfam" id="PF00149">
    <property type="entry name" value="Metallophos"/>
    <property type="match status" value="1"/>
</dbReference>
<keyword evidence="3" id="KW-1185">Reference proteome</keyword>
<dbReference type="PANTHER" id="PTHR32440">
    <property type="entry name" value="PHOSPHATASE DCR2-RELATED-RELATED"/>
    <property type="match status" value="1"/>
</dbReference>
<gene>
    <name evidence="2" type="ORF">ACFQ44_05340</name>
</gene>
<dbReference type="RefSeq" id="WP_203643808.1">
    <property type="nucleotide sequence ID" value="NZ_BOLN01000003.1"/>
</dbReference>
<name>A0ABW4D2F8_9LACO</name>
<dbReference type="Proteomes" id="UP001597189">
    <property type="component" value="Unassembled WGS sequence"/>
</dbReference>
<organism evidence="2 3">
    <name type="scientific">Levilactobacillus lanxiensis</name>
    <dbReference type="NCBI Taxonomy" id="2799568"/>
    <lineage>
        <taxon>Bacteria</taxon>
        <taxon>Bacillati</taxon>
        <taxon>Bacillota</taxon>
        <taxon>Bacilli</taxon>
        <taxon>Lactobacillales</taxon>
        <taxon>Lactobacillaceae</taxon>
        <taxon>Levilactobacillus</taxon>
    </lineage>
</organism>
<accession>A0ABW4D2F8</accession>
<dbReference type="SUPFAM" id="SSF56300">
    <property type="entry name" value="Metallo-dependent phosphatases"/>
    <property type="match status" value="1"/>
</dbReference>
<protein>
    <submittedName>
        <fullName evidence="2">Metallophosphoesterase</fullName>
    </submittedName>
</protein>
<evidence type="ECO:0000313" key="2">
    <source>
        <dbReference type="EMBL" id="MFD1455114.1"/>
    </source>
</evidence>
<comment type="caution">
    <text evidence="2">The sequence shown here is derived from an EMBL/GenBank/DDBJ whole genome shotgun (WGS) entry which is preliminary data.</text>
</comment>
<dbReference type="Gene3D" id="3.60.21.10">
    <property type="match status" value="1"/>
</dbReference>
<evidence type="ECO:0000313" key="3">
    <source>
        <dbReference type="Proteomes" id="UP001597189"/>
    </source>
</evidence>
<sequence>MQLTTTTQAPFRICQLTDIHLGNTPLNAASEKTLTAIDELLQAHDFDLIMITGDLLWGTEAQHPEETLTALYDVLNRVATPVAITYGNHDTEGTTSRSALRELESKLAHPADKHYAMTVDDRESYTLEVLREDQLAHVLYVWDSGAYSHWPNAEQYAAIEPAQIDWFNRLPYAHTVKRCDLGFLHIPLPEYTLAGQNILTGVQGEPVCSPITNSGLFYNLLQAQNVKALFAGHDHDNNFTANYRDIGLNYGNVTGYNTYGSLARGARLITLTPDSYTTQIITF</sequence>
<proteinExistence type="predicted"/>
<feature type="domain" description="Calcineurin-like phosphoesterase" evidence="1">
    <location>
        <begin position="11"/>
        <end position="236"/>
    </location>
</feature>
<evidence type="ECO:0000259" key="1">
    <source>
        <dbReference type="Pfam" id="PF00149"/>
    </source>
</evidence>
<dbReference type="InterPro" id="IPR029052">
    <property type="entry name" value="Metallo-depent_PP-like"/>
</dbReference>
<reference evidence="3" key="1">
    <citation type="journal article" date="2019" name="Int. J. Syst. Evol. Microbiol.">
        <title>The Global Catalogue of Microorganisms (GCM) 10K type strain sequencing project: providing services to taxonomists for standard genome sequencing and annotation.</title>
        <authorList>
            <consortium name="The Broad Institute Genomics Platform"/>
            <consortium name="The Broad Institute Genome Sequencing Center for Infectious Disease"/>
            <person name="Wu L."/>
            <person name="Ma J."/>
        </authorList>
    </citation>
    <scope>NUCLEOTIDE SEQUENCE [LARGE SCALE GENOMIC DNA]</scope>
    <source>
        <strain evidence="3">CCM 8979</strain>
    </source>
</reference>